<comment type="caution">
    <text evidence="2">The sequence shown here is derived from an EMBL/GenBank/DDBJ whole genome shotgun (WGS) entry which is preliminary data.</text>
</comment>
<protein>
    <submittedName>
        <fullName evidence="2">Uncharacterized protein</fullName>
    </submittedName>
</protein>
<gene>
    <name evidence="2" type="ORF">QNI22_24895</name>
</gene>
<name>A0AAE3UG22_9BACT</name>
<reference evidence="2" key="1">
    <citation type="submission" date="2023-05" db="EMBL/GenBank/DDBJ databases">
        <authorList>
            <person name="Zhang X."/>
        </authorList>
    </citation>
    <scope>NUCLEOTIDE SEQUENCE</scope>
    <source>
        <strain evidence="2">BD1B2-1</strain>
    </source>
</reference>
<dbReference type="AlphaFoldDB" id="A0AAE3UG22"/>
<evidence type="ECO:0000313" key="3">
    <source>
        <dbReference type="Proteomes" id="UP001232063"/>
    </source>
</evidence>
<evidence type="ECO:0000256" key="1">
    <source>
        <dbReference type="SAM" id="MobiDB-lite"/>
    </source>
</evidence>
<proteinExistence type="predicted"/>
<accession>A0AAE3UG22</accession>
<dbReference type="RefSeq" id="WP_314514697.1">
    <property type="nucleotide sequence ID" value="NZ_JASJOU010000010.1"/>
</dbReference>
<organism evidence="2 3">
    <name type="scientific">Xanthocytophaga agilis</name>
    <dbReference type="NCBI Taxonomy" id="3048010"/>
    <lineage>
        <taxon>Bacteria</taxon>
        <taxon>Pseudomonadati</taxon>
        <taxon>Bacteroidota</taxon>
        <taxon>Cytophagia</taxon>
        <taxon>Cytophagales</taxon>
        <taxon>Rhodocytophagaceae</taxon>
        <taxon>Xanthocytophaga</taxon>
    </lineage>
</organism>
<sequence length="43" mass="4874">MELEKSAEDSMNSEESEPSQNPKQTTDVISIILEILVIVCEFF</sequence>
<dbReference type="EMBL" id="JASJOU010000010">
    <property type="protein sequence ID" value="MDJ1503925.1"/>
    <property type="molecule type" value="Genomic_DNA"/>
</dbReference>
<feature type="region of interest" description="Disordered" evidence="1">
    <location>
        <begin position="1"/>
        <end position="24"/>
    </location>
</feature>
<evidence type="ECO:0000313" key="2">
    <source>
        <dbReference type="EMBL" id="MDJ1503925.1"/>
    </source>
</evidence>
<keyword evidence="3" id="KW-1185">Reference proteome</keyword>
<dbReference type="Proteomes" id="UP001232063">
    <property type="component" value="Unassembled WGS sequence"/>
</dbReference>